<feature type="region of interest" description="Disordered" evidence="5">
    <location>
        <begin position="210"/>
        <end position="257"/>
    </location>
</feature>
<dbReference type="PANTHER" id="PTHR30346:SF0">
    <property type="entry name" value="HCA OPERON TRANSCRIPTIONAL ACTIVATOR HCAR"/>
    <property type="match status" value="1"/>
</dbReference>
<keyword evidence="3" id="KW-0238">DNA-binding</keyword>
<keyword evidence="4" id="KW-0804">Transcription</keyword>
<evidence type="ECO:0000256" key="1">
    <source>
        <dbReference type="ARBA" id="ARBA00009437"/>
    </source>
</evidence>
<evidence type="ECO:0000313" key="8">
    <source>
        <dbReference type="Proteomes" id="UP000266615"/>
    </source>
</evidence>
<dbReference type="Proteomes" id="UP000266615">
    <property type="component" value="Unassembled WGS sequence"/>
</dbReference>
<dbReference type="PANTHER" id="PTHR30346">
    <property type="entry name" value="TRANSCRIPTIONAL DUAL REGULATOR HCAR-RELATED"/>
    <property type="match status" value="1"/>
</dbReference>
<keyword evidence="8" id="KW-1185">Reference proteome</keyword>
<dbReference type="Pfam" id="PF03466">
    <property type="entry name" value="LysR_substrate"/>
    <property type="match status" value="1"/>
</dbReference>
<dbReference type="GO" id="GO:0032993">
    <property type="term" value="C:protein-DNA complex"/>
    <property type="evidence" value="ECO:0007669"/>
    <property type="project" value="TreeGrafter"/>
</dbReference>
<accession>A0A3A4FB43</accession>
<evidence type="ECO:0000256" key="5">
    <source>
        <dbReference type="SAM" id="MobiDB-lite"/>
    </source>
</evidence>
<evidence type="ECO:0000259" key="6">
    <source>
        <dbReference type="Pfam" id="PF03466"/>
    </source>
</evidence>
<evidence type="ECO:0000256" key="4">
    <source>
        <dbReference type="ARBA" id="ARBA00023163"/>
    </source>
</evidence>
<comment type="similarity">
    <text evidence="1">Belongs to the LysR transcriptional regulatory family.</text>
</comment>
<dbReference type="OrthoDB" id="3388207at2"/>
<protein>
    <recommendedName>
        <fullName evidence="6">LysR substrate-binding domain-containing protein</fullName>
    </recommendedName>
</protein>
<gene>
    <name evidence="7" type="ORF">D3250_00200</name>
</gene>
<dbReference type="AlphaFoldDB" id="A0A3A4FB43"/>
<feature type="domain" description="LysR substrate-binding" evidence="6">
    <location>
        <begin position="14"/>
        <end position="208"/>
    </location>
</feature>
<reference evidence="7 8" key="1">
    <citation type="submission" date="2018-09" db="EMBL/GenBank/DDBJ databases">
        <title>Nesterenkonia natronophila sp. nov., an alkaliphilic actinobacteriume isolated from a soda lake, and emended description of the genus Nesterenkonia.</title>
        <authorList>
            <person name="Menes R.J."/>
            <person name="Iriarte A."/>
        </authorList>
    </citation>
    <scope>NUCLEOTIDE SEQUENCE [LARGE SCALE GENOMIC DNA]</scope>
    <source>
        <strain evidence="7 8">M8</strain>
    </source>
</reference>
<dbReference type="EMBL" id="QYZP01000001">
    <property type="protein sequence ID" value="RJN32327.1"/>
    <property type="molecule type" value="Genomic_DNA"/>
</dbReference>
<name>A0A3A4FB43_9MICC</name>
<dbReference type="Gene3D" id="3.40.190.10">
    <property type="entry name" value="Periplasmic binding protein-like II"/>
    <property type="match status" value="2"/>
</dbReference>
<dbReference type="GO" id="GO:0003677">
    <property type="term" value="F:DNA binding"/>
    <property type="evidence" value="ECO:0007669"/>
    <property type="project" value="UniProtKB-KW"/>
</dbReference>
<feature type="compositionally biased region" description="Basic residues" evidence="5">
    <location>
        <begin position="247"/>
        <end position="257"/>
    </location>
</feature>
<feature type="compositionally biased region" description="Polar residues" evidence="5">
    <location>
        <begin position="215"/>
        <end position="232"/>
    </location>
</feature>
<dbReference type="SUPFAM" id="SSF53850">
    <property type="entry name" value="Periplasmic binding protein-like II"/>
    <property type="match status" value="1"/>
</dbReference>
<evidence type="ECO:0000256" key="3">
    <source>
        <dbReference type="ARBA" id="ARBA00023125"/>
    </source>
</evidence>
<dbReference type="GO" id="GO:0003700">
    <property type="term" value="F:DNA-binding transcription factor activity"/>
    <property type="evidence" value="ECO:0007669"/>
    <property type="project" value="TreeGrafter"/>
</dbReference>
<comment type="caution">
    <text evidence="7">The sequence shown here is derived from an EMBL/GenBank/DDBJ whole genome shotgun (WGS) entry which is preliminary data.</text>
</comment>
<dbReference type="RefSeq" id="WP_119901373.1">
    <property type="nucleotide sequence ID" value="NZ_QYZP01000001.1"/>
</dbReference>
<dbReference type="InterPro" id="IPR005119">
    <property type="entry name" value="LysR_subst-bd"/>
</dbReference>
<proteinExistence type="inferred from homology"/>
<evidence type="ECO:0000313" key="7">
    <source>
        <dbReference type="EMBL" id="RJN32327.1"/>
    </source>
</evidence>
<organism evidence="7 8">
    <name type="scientific">Nesterenkonia natronophila</name>
    <dbReference type="NCBI Taxonomy" id="2174932"/>
    <lineage>
        <taxon>Bacteria</taxon>
        <taxon>Bacillati</taxon>
        <taxon>Actinomycetota</taxon>
        <taxon>Actinomycetes</taxon>
        <taxon>Micrococcales</taxon>
        <taxon>Micrococcaceae</taxon>
        <taxon>Nesterenkonia</taxon>
    </lineage>
</organism>
<keyword evidence="2" id="KW-0805">Transcription regulation</keyword>
<evidence type="ECO:0000256" key="2">
    <source>
        <dbReference type="ARBA" id="ARBA00023015"/>
    </source>
</evidence>
<sequence length="257" mass="27791">MILGAIPGATPDKWATRWRQRFPDHALEVKYYDDTGQLERLSSGTVDIGYVRFREQESQLNTELFHRVLLYREDPVVCAAAEHWIAAADDSVDAADLIDEAFVDPVQILQRSRDSAAGVGADAGSAPQSLDVHSTRSGASLAGAERIALEVAASGAGVVVLPNSVARVLSRRDVVIRRIAGAAGYETGLAWLRARDSDLIQEFIGIARGRKEGSPRSSLSSQEPPAKSNRSPGGQKLRSQSGARAGRSGRPRKPRRR</sequence>